<dbReference type="InterPro" id="IPR036259">
    <property type="entry name" value="MFS_trans_sf"/>
</dbReference>
<feature type="transmembrane region" description="Helical" evidence="4">
    <location>
        <begin position="106"/>
        <end position="129"/>
    </location>
</feature>
<dbReference type="Pfam" id="PF07690">
    <property type="entry name" value="MFS_1"/>
    <property type="match status" value="1"/>
</dbReference>
<feature type="compositionally biased region" description="Basic and acidic residues" evidence="3">
    <location>
        <begin position="1"/>
        <end position="14"/>
    </location>
</feature>
<feature type="transmembrane region" description="Helical" evidence="4">
    <location>
        <begin position="235"/>
        <end position="255"/>
    </location>
</feature>
<evidence type="ECO:0000256" key="4">
    <source>
        <dbReference type="SAM" id="Phobius"/>
    </source>
</evidence>
<dbReference type="EMBL" id="CP138588">
    <property type="protein sequence ID" value="WPH02835.1"/>
    <property type="molecule type" value="Genomic_DNA"/>
</dbReference>
<protein>
    <recommendedName>
        <fullName evidence="5">Major facilitator superfamily (MFS) profile domain-containing protein</fullName>
    </recommendedName>
</protein>
<keyword evidence="4" id="KW-0812">Transmembrane</keyword>
<reference evidence="6 7" key="1">
    <citation type="submission" date="2023-11" db="EMBL/GenBank/DDBJ databases">
        <title>An acidophilic fungus is an integral part of prey digestion in a carnivorous sundew plant.</title>
        <authorList>
            <person name="Tsai I.J."/>
        </authorList>
    </citation>
    <scope>NUCLEOTIDE SEQUENCE [LARGE SCALE GENOMIC DNA]</scope>
    <source>
        <strain evidence="6">169a</strain>
    </source>
</reference>
<gene>
    <name evidence="6" type="ORF">R9X50_00570300</name>
</gene>
<evidence type="ECO:0000313" key="6">
    <source>
        <dbReference type="EMBL" id="WPH02835.1"/>
    </source>
</evidence>
<dbReference type="InterPro" id="IPR011701">
    <property type="entry name" value="MFS"/>
</dbReference>
<dbReference type="Gene3D" id="1.20.1250.20">
    <property type="entry name" value="MFS general substrate transporter like domains"/>
    <property type="match status" value="2"/>
</dbReference>
<dbReference type="InterPro" id="IPR020846">
    <property type="entry name" value="MFS_dom"/>
</dbReference>
<sequence length="465" mass="49812">MSSADSSHEEKEVPRSTPGQEDLHEANEPPFTAQSDDIERGNVPYEGGAALESVISAKPSVNNIKFVPNGGLTAWLQVLGSFFLFFNSWGIVNTFGVYQTFYETGILASSSPSAISWIGSIQGFLLMMVGSITGPIYDAGYVHHLLLTGSFLVVLGQMMLSLCTEYWQVMLAQGVTIGIGAGCLFVPAVAILSTYFSTHIALAMGIAAAGSSFGGVIYPIIFFNLYQEPGIGFPWATRVIGFIALATLIVSNAVMKVRVLPAGRRKFFDWTALTEVPYVTFVLGGFLSFIGLYAPFFYVQSYAIEEGIADKNLAFYFLAIINGLSVFGRIIPNFIADRVGPLNMIVPCAMISGVLAFCLVVARSIAGIIVILAFYGFFSGALVSLPPTIFVHLTANRGVIGTRMGMGFSVMSIGLLIGTPISGAILKATSFKYVWVFSGILVLAGTLSMFISKVTKGGPNLLKRV</sequence>
<feature type="transmembrane region" description="Helical" evidence="4">
    <location>
        <begin position="66"/>
        <end position="86"/>
    </location>
</feature>
<dbReference type="PROSITE" id="PS50850">
    <property type="entry name" value="MFS"/>
    <property type="match status" value="1"/>
</dbReference>
<comment type="similarity">
    <text evidence="2">Belongs to the major facilitator superfamily. Monocarboxylate porter (TC 2.A.1.13) family.</text>
</comment>
<keyword evidence="4" id="KW-0472">Membrane</keyword>
<feature type="transmembrane region" description="Helical" evidence="4">
    <location>
        <begin position="276"/>
        <end position="298"/>
    </location>
</feature>
<feature type="transmembrane region" description="Helical" evidence="4">
    <location>
        <begin position="368"/>
        <end position="393"/>
    </location>
</feature>
<dbReference type="GO" id="GO:0022857">
    <property type="term" value="F:transmembrane transporter activity"/>
    <property type="evidence" value="ECO:0007669"/>
    <property type="project" value="InterPro"/>
</dbReference>
<comment type="subcellular location">
    <subcellularLocation>
        <location evidence="1">Membrane</location>
        <topology evidence="1">Multi-pass membrane protein</topology>
    </subcellularLocation>
</comment>
<dbReference type="SUPFAM" id="SSF103473">
    <property type="entry name" value="MFS general substrate transporter"/>
    <property type="match status" value="1"/>
</dbReference>
<feature type="transmembrane region" description="Helical" evidence="4">
    <location>
        <begin position="200"/>
        <end position="223"/>
    </location>
</feature>
<dbReference type="InterPro" id="IPR050327">
    <property type="entry name" value="Proton-linked_MCT"/>
</dbReference>
<feature type="transmembrane region" description="Helical" evidence="4">
    <location>
        <begin position="344"/>
        <end position="362"/>
    </location>
</feature>
<evidence type="ECO:0000313" key="7">
    <source>
        <dbReference type="Proteomes" id="UP001303373"/>
    </source>
</evidence>
<feature type="transmembrane region" description="Helical" evidence="4">
    <location>
        <begin position="141"/>
        <end position="160"/>
    </location>
</feature>
<evidence type="ECO:0000259" key="5">
    <source>
        <dbReference type="PROSITE" id="PS50850"/>
    </source>
</evidence>
<feature type="transmembrane region" description="Helical" evidence="4">
    <location>
        <begin position="432"/>
        <end position="451"/>
    </location>
</feature>
<feature type="transmembrane region" description="Helical" evidence="4">
    <location>
        <begin position="313"/>
        <end position="332"/>
    </location>
</feature>
<feature type="region of interest" description="Disordered" evidence="3">
    <location>
        <begin position="1"/>
        <end position="39"/>
    </location>
</feature>
<feature type="transmembrane region" description="Helical" evidence="4">
    <location>
        <begin position="405"/>
        <end position="426"/>
    </location>
</feature>
<organism evidence="6 7">
    <name type="scientific">Acrodontium crateriforme</name>
    <dbReference type="NCBI Taxonomy" id="150365"/>
    <lineage>
        <taxon>Eukaryota</taxon>
        <taxon>Fungi</taxon>
        <taxon>Dikarya</taxon>
        <taxon>Ascomycota</taxon>
        <taxon>Pezizomycotina</taxon>
        <taxon>Dothideomycetes</taxon>
        <taxon>Dothideomycetidae</taxon>
        <taxon>Mycosphaerellales</taxon>
        <taxon>Teratosphaeriaceae</taxon>
        <taxon>Acrodontium</taxon>
    </lineage>
</organism>
<dbReference type="GO" id="GO:0016020">
    <property type="term" value="C:membrane"/>
    <property type="evidence" value="ECO:0007669"/>
    <property type="project" value="UniProtKB-SubCell"/>
</dbReference>
<dbReference type="Proteomes" id="UP001303373">
    <property type="component" value="Chromosome 9"/>
</dbReference>
<evidence type="ECO:0000256" key="1">
    <source>
        <dbReference type="ARBA" id="ARBA00004141"/>
    </source>
</evidence>
<name>A0AAQ3RBQ3_9PEZI</name>
<keyword evidence="7" id="KW-1185">Reference proteome</keyword>
<evidence type="ECO:0000256" key="2">
    <source>
        <dbReference type="ARBA" id="ARBA00006727"/>
    </source>
</evidence>
<dbReference type="PANTHER" id="PTHR11360">
    <property type="entry name" value="MONOCARBOXYLATE TRANSPORTER"/>
    <property type="match status" value="1"/>
</dbReference>
<keyword evidence="4" id="KW-1133">Transmembrane helix</keyword>
<dbReference type="PANTHER" id="PTHR11360:SF234">
    <property type="entry name" value="MFS-TYPE TRANSPORTER DBAD-RELATED"/>
    <property type="match status" value="1"/>
</dbReference>
<dbReference type="AlphaFoldDB" id="A0AAQ3RBQ3"/>
<accession>A0AAQ3RBQ3</accession>
<proteinExistence type="inferred from homology"/>
<evidence type="ECO:0000256" key="3">
    <source>
        <dbReference type="SAM" id="MobiDB-lite"/>
    </source>
</evidence>
<feature type="transmembrane region" description="Helical" evidence="4">
    <location>
        <begin position="166"/>
        <end position="193"/>
    </location>
</feature>
<feature type="domain" description="Major facilitator superfamily (MFS) profile" evidence="5">
    <location>
        <begin position="73"/>
        <end position="456"/>
    </location>
</feature>